<evidence type="ECO:0000259" key="3">
    <source>
        <dbReference type="Pfam" id="PF25231"/>
    </source>
</evidence>
<feature type="transmembrane region" description="Helical" evidence="2">
    <location>
        <begin position="50"/>
        <end position="71"/>
    </location>
</feature>
<organism evidence="4 5">
    <name type="scientific">Trebonia kvetii</name>
    <dbReference type="NCBI Taxonomy" id="2480626"/>
    <lineage>
        <taxon>Bacteria</taxon>
        <taxon>Bacillati</taxon>
        <taxon>Actinomycetota</taxon>
        <taxon>Actinomycetes</taxon>
        <taxon>Streptosporangiales</taxon>
        <taxon>Treboniaceae</taxon>
        <taxon>Trebonia</taxon>
    </lineage>
</organism>
<evidence type="ECO:0000313" key="4">
    <source>
        <dbReference type="EMBL" id="TVZ00792.1"/>
    </source>
</evidence>
<feature type="compositionally biased region" description="Gly residues" evidence="1">
    <location>
        <begin position="227"/>
        <end position="239"/>
    </location>
</feature>
<dbReference type="EMBL" id="RPFW01000008">
    <property type="protein sequence ID" value="TVZ00792.1"/>
    <property type="molecule type" value="Genomic_DNA"/>
</dbReference>
<dbReference type="RefSeq" id="WP_145860538.1">
    <property type="nucleotide sequence ID" value="NZ_RPFW01000008.1"/>
</dbReference>
<evidence type="ECO:0000313" key="5">
    <source>
        <dbReference type="Proteomes" id="UP000460272"/>
    </source>
</evidence>
<dbReference type="Pfam" id="PF25231">
    <property type="entry name" value="DUF7847"/>
    <property type="match status" value="1"/>
</dbReference>
<evidence type="ECO:0000256" key="1">
    <source>
        <dbReference type="SAM" id="MobiDB-lite"/>
    </source>
</evidence>
<dbReference type="OrthoDB" id="121140at2"/>
<feature type="domain" description="DUF7847" evidence="3">
    <location>
        <begin position="93"/>
        <end position="212"/>
    </location>
</feature>
<name>A0A6P2BP65_9ACTN</name>
<keyword evidence="2" id="KW-0472">Membrane</keyword>
<gene>
    <name evidence="4" type="ORF">EAS64_36170</name>
</gene>
<feature type="transmembrane region" description="Helical" evidence="2">
    <location>
        <begin position="20"/>
        <end position="44"/>
    </location>
</feature>
<dbReference type="InterPro" id="IPR057169">
    <property type="entry name" value="DUF7847"/>
</dbReference>
<dbReference type="AlphaFoldDB" id="A0A6P2BP65"/>
<feature type="compositionally biased region" description="Low complexity" evidence="1">
    <location>
        <begin position="244"/>
        <end position="258"/>
    </location>
</feature>
<keyword evidence="2" id="KW-0812">Transmembrane</keyword>
<feature type="transmembrane region" description="Helical" evidence="2">
    <location>
        <begin position="110"/>
        <end position="134"/>
    </location>
</feature>
<feature type="transmembrane region" description="Helical" evidence="2">
    <location>
        <begin position="190"/>
        <end position="213"/>
    </location>
</feature>
<evidence type="ECO:0000256" key="2">
    <source>
        <dbReference type="SAM" id="Phobius"/>
    </source>
</evidence>
<accession>A0A6P2BP65</accession>
<dbReference type="Proteomes" id="UP000460272">
    <property type="component" value="Unassembled WGS sequence"/>
</dbReference>
<keyword evidence="2" id="KW-1133">Transmembrane helix</keyword>
<keyword evidence="5" id="KW-1185">Reference proteome</keyword>
<sequence length="258" mass="27151">MSPLSGVLGEAWALYRRHAAHFMVISFSIYLVIAVINALLSWGLGAWGAYIGLIFTMFGVFLLQSALVLAVQDVRDGRVDLDLRATISSALPFLGSVAVASILASIGIGIGFILIIVPGLILLTFWSLIIPEIVIGRAGALESFGRSWRTVSGYAWNVFGVYILVFLILIAIDIVLGAVLRTLPYGWRSFISSLVSGGLVAPFVAAVVTLVYYRLTAAHGQRAEPGAGPGYGASAGGWPGTDQGSWPSDGPGPADPSS</sequence>
<reference evidence="4 5" key="1">
    <citation type="submission" date="2018-11" db="EMBL/GenBank/DDBJ databases">
        <title>Trebonia kvetii gen.nov., sp.nov., a novel acidophilic actinobacterium, and proposal of the new actinobacterial family Treboniaceae fam. nov.</title>
        <authorList>
            <person name="Rapoport D."/>
            <person name="Sagova-Mareckova M."/>
            <person name="Sedlacek I."/>
            <person name="Provaznik J."/>
            <person name="Kralova S."/>
            <person name="Pavlinic D."/>
            <person name="Benes V."/>
            <person name="Kopecky J."/>
        </authorList>
    </citation>
    <scope>NUCLEOTIDE SEQUENCE [LARGE SCALE GENOMIC DNA]</scope>
    <source>
        <strain evidence="4 5">15Tr583</strain>
    </source>
</reference>
<feature type="transmembrane region" description="Helical" evidence="2">
    <location>
        <begin position="83"/>
        <end position="104"/>
    </location>
</feature>
<feature type="transmembrane region" description="Helical" evidence="2">
    <location>
        <begin position="154"/>
        <end position="178"/>
    </location>
</feature>
<protein>
    <recommendedName>
        <fullName evidence="3">DUF7847 domain-containing protein</fullName>
    </recommendedName>
</protein>
<comment type="caution">
    <text evidence="4">The sequence shown here is derived from an EMBL/GenBank/DDBJ whole genome shotgun (WGS) entry which is preliminary data.</text>
</comment>
<feature type="region of interest" description="Disordered" evidence="1">
    <location>
        <begin position="225"/>
        <end position="258"/>
    </location>
</feature>
<proteinExistence type="predicted"/>